<dbReference type="FunCoup" id="A0A1D2VLK9">
    <property type="interactions" value="73"/>
</dbReference>
<dbReference type="PANTHER" id="PTHR28219:SF1">
    <property type="entry name" value="UPF0642 PROTEIN YBL028C"/>
    <property type="match status" value="1"/>
</dbReference>
<evidence type="ECO:0000313" key="3">
    <source>
        <dbReference type="EMBL" id="ODV62464.1"/>
    </source>
</evidence>
<dbReference type="Proteomes" id="UP000095038">
    <property type="component" value="Unassembled WGS sequence"/>
</dbReference>
<name>A0A1D2VLK9_9ASCO</name>
<dbReference type="GO" id="GO:0030687">
    <property type="term" value="C:preribosome, large subunit precursor"/>
    <property type="evidence" value="ECO:0007669"/>
    <property type="project" value="TreeGrafter"/>
</dbReference>
<feature type="compositionally biased region" description="Basic residues" evidence="1">
    <location>
        <begin position="1"/>
        <end position="21"/>
    </location>
</feature>
<sequence length="99" mass="11962">MAHSLRSKSKLKSKSLKRKSVFQKYDDEKRKQISEKLKENIEKQQKVKEYGNDGNRDEDMVVEHPEEKKISTSGWRDARHLNYKKINKKFKLNRTHFKK</sequence>
<dbReference type="PANTHER" id="PTHR28219">
    <property type="entry name" value="UPF0642 PROTEIN YBL028C"/>
    <property type="match status" value="1"/>
</dbReference>
<dbReference type="GeneID" id="30965419"/>
<proteinExistence type="predicted"/>
<dbReference type="AlphaFoldDB" id="A0A1D2VLK9"/>
<feature type="domain" description="DUF2423" evidence="2">
    <location>
        <begin position="1"/>
        <end position="44"/>
    </location>
</feature>
<protein>
    <recommendedName>
        <fullName evidence="2">DUF2423 domain-containing protein</fullName>
    </recommendedName>
</protein>
<evidence type="ECO:0000259" key="2">
    <source>
        <dbReference type="Pfam" id="PF10338"/>
    </source>
</evidence>
<reference evidence="4" key="1">
    <citation type="submission" date="2016-05" db="EMBL/GenBank/DDBJ databases">
        <title>Comparative genomics of biotechnologically important yeasts.</title>
        <authorList>
            <consortium name="DOE Joint Genome Institute"/>
            <person name="Riley R."/>
            <person name="Haridas S."/>
            <person name="Wolfe K.H."/>
            <person name="Lopes M.R."/>
            <person name="Hittinger C.T."/>
            <person name="Goker M."/>
            <person name="Salamov A."/>
            <person name="Wisecaver J."/>
            <person name="Long T.M."/>
            <person name="Aerts A.L."/>
            <person name="Barry K."/>
            <person name="Choi C."/>
            <person name="Clum A."/>
            <person name="Coughlan A.Y."/>
            <person name="Deshpande S."/>
            <person name="Douglass A.P."/>
            <person name="Hanson S.J."/>
            <person name="Klenk H.-P."/>
            <person name="Labutti K."/>
            <person name="Lapidus A."/>
            <person name="Lindquist E."/>
            <person name="Lipzen A."/>
            <person name="Meier-Kolthoff J.P."/>
            <person name="Ohm R.A."/>
            <person name="Otillar R.P."/>
            <person name="Pangilinan J."/>
            <person name="Peng Y."/>
            <person name="Rokas A."/>
            <person name="Rosa C.A."/>
            <person name="Scheuner C."/>
            <person name="Sibirny A.A."/>
            <person name="Slot J.C."/>
            <person name="Stielow J.B."/>
            <person name="Sun H."/>
            <person name="Kurtzman C.P."/>
            <person name="Blackwell M."/>
            <person name="Grigoriev I.V."/>
            <person name="Jeffries T.W."/>
        </authorList>
    </citation>
    <scope>NUCLEOTIDE SEQUENCE [LARGE SCALE GENOMIC DNA]</scope>
    <source>
        <strain evidence="4">DSM 1968</strain>
    </source>
</reference>
<evidence type="ECO:0000313" key="4">
    <source>
        <dbReference type="Proteomes" id="UP000095038"/>
    </source>
</evidence>
<organism evidence="3 4">
    <name type="scientific">Ascoidea rubescens DSM 1968</name>
    <dbReference type="NCBI Taxonomy" id="1344418"/>
    <lineage>
        <taxon>Eukaryota</taxon>
        <taxon>Fungi</taxon>
        <taxon>Dikarya</taxon>
        <taxon>Ascomycota</taxon>
        <taxon>Saccharomycotina</taxon>
        <taxon>Saccharomycetes</taxon>
        <taxon>Ascoideaceae</taxon>
        <taxon>Ascoidea</taxon>
    </lineage>
</organism>
<dbReference type="OrthoDB" id="4087970at2759"/>
<dbReference type="InParanoid" id="A0A1D2VLK9"/>
<feature type="region of interest" description="Disordered" evidence="1">
    <location>
        <begin position="1"/>
        <end position="24"/>
    </location>
</feature>
<accession>A0A1D2VLK9</accession>
<dbReference type="EMBL" id="KV454477">
    <property type="protein sequence ID" value="ODV62464.1"/>
    <property type="molecule type" value="Genomic_DNA"/>
</dbReference>
<feature type="region of interest" description="Disordered" evidence="1">
    <location>
        <begin position="36"/>
        <end position="73"/>
    </location>
</feature>
<evidence type="ECO:0000256" key="1">
    <source>
        <dbReference type="SAM" id="MobiDB-lite"/>
    </source>
</evidence>
<dbReference type="Pfam" id="PF10338">
    <property type="entry name" value="YBL028C_N"/>
    <property type="match status" value="1"/>
</dbReference>
<dbReference type="RefSeq" id="XP_020048771.1">
    <property type="nucleotide sequence ID" value="XM_020191783.1"/>
</dbReference>
<gene>
    <name evidence="3" type="ORF">ASCRUDRAFT_7034</name>
</gene>
<dbReference type="InterPro" id="IPR019434">
    <property type="entry name" value="DUF2423"/>
</dbReference>
<dbReference type="STRING" id="1344418.A0A1D2VLK9"/>
<keyword evidence="4" id="KW-1185">Reference proteome</keyword>